<dbReference type="PANTHER" id="PTHR31862:SF1">
    <property type="entry name" value="UPF0261 DOMAIN PROTEIN (AFU_ORTHOLOGUE AFUA_1G10120)"/>
    <property type="match status" value="1"/>
</dbReference>
<dbReference type="InterPro" id="IPR015813">
    <property type="entry name" value="Pyrv/PenolPyrv_kinase-like_dom"/>
</dbReference>
<reference evidence="2" key="1">
    <citation type="submission" date="2009-02" db="EMBL/GenBank/DDBJ databases">
        <authorList>
            <person name="Fulton L."/>
            <person name="Clifton S."/>
            <person name="Fulton B."/>
            <person name="Xu J."/>
            <person name="Minx P."/>
            <person name="Pepin K.H."/>
            <person name="Johnson M."/>
            <person name="Bhonagiri V."/>
            <person name="Nash W.E."/>
            <person name="Mardis E.R."/>
            <person name="Wilson R.K."/>
        </authorList>
    </citation>
    <scope>NUCLEOTIDE SEQUENCE [LARGE SCALE GENOMIC DNA]</scope>
    <source>
        <strain evidence="2">DSM 15053</strain>
    </source>
</reference>
<reference evidence="2" key="2">
    <citation type="submission" date="2013-06" db="EMBL/GenBank/DDBJ databases">
        <title>Draft genome sequence of Clostridium hylemonae (DSM 15053).</title>
        <authorList>
            <person name="Sudarsanam P."/>
            <person name="Ley R."/>
            <person name="Guruge J."/>
            <person name="Turnbaugh P.J."/>
            <person name="Mahowald M."/>
            <person name="Liep D."/>
            <person name="Gordon J."/>
        </authorList>
    </citation>
    <scope>NUCLEOTIDE SEQUENCE</scope>
    <source>
        <strain evidence="2">DSM 15053</strain>
    </source>
</reference>
<evidence type="ECO:0000259" key="1">
    <source>
        <dbReference type="Pfam" id="PF09370"/>
    </source>
</evidence>
<dbReference type="InterPro" id="IPR009215">
    <property type="entry name" value="TIM-br_IGPS-like"/>
</dbReference>
<dbReference type="PANTHER" id="PTHR31862">
    <property type="entry name" value="UPF0261 DOMAIN PROTEIN (AFU_ORTHOLOGUE AFUA_1G10120)"/>
    <property type="match status" value="1"/>
</dbReference>
<evidence type="ECO:0000313" key="3">
    <source>
        <dbReference type="Proteomes" id="UP000004893"/>
    </source>
</evidence>
<dbReference type="eggNOG" id="COG5564">
    <property type="taxonomic scope" value="Bacteria"/>
</dbReference>
<dbReference type="EMBL" id="ABYI02000012">
    <property type="protein sequence ID" value="EEG75367.1"/>
    <property type="molecule type" value="Genomic_DNA"/>
</dbReference>
<dbReference type="Proteomes" id="UP000004893">
    <property type="component" value="Unassembled WGS sequence"/>
</dbReference>
<sequence length="277" mass="29955">MTDHLKNRAAQHKFILGVSAGIPLTAKIAHGAGADFIVTHKEEIFGADGRMPVIARTGYGGNCNEIIMEQADRYVSAAGDTPVFAGIGPAEPYTNVDRFTEKLLEKGVTGITNYPTAGGWVGSYGNGIQMAGVGYSLEVDYLRRWSRKGVPAIGYCFNTEQIKQMTDAGVEILSLYIPRTEKETHGWDDAPSAEKAAEAAAELVETARRENKNSVILCSGGTIRRISDIHNYLKSAAADGYICDESVECAAIDRAVSETVGGYRRLETCLRREGGQR</sequence>
<dbReference type="InterPro" id="IPR051353">
    <property type="entry name" value="Tobamovirus_resist_UPF0261"/>
</dbReference>
<name>C0BXR0_9FIRM</name>
<dbReference type="GO" id="GO:0003824">
    <property type="term" value="F:catalytic activity"/>
    <property type="evidence" value="ECO:0007669"/>
    <property type="project" value="InterPro"/>
</dbReference>
<proteinExistence type="predicted"/>
<dbReference type="SUPFAM" id="SSF51621">
    <property type="entry name" value="Phosphoenolpyruvate/pyruvate domain"/>
    <property type="match status" value="1"/>
</dbReference>
<dbReference type="AlphaFoldDB" id="C0BXR0"/>
<dbReference type="RefSeq" id="WP_006441930.1">
    <property type="nucleotide sequence ID" value="NZ_CP036524.1"/>
</dbReference>
<protein>
    <submittedName>
        <fullName evidence="2">TIM-barrel signal transduction protein</fullName>
    </submittedName>
</protein>
<gene>
    <name evidence="2" type="ORF">CLOHYLEM_04597</name>
</gene>
<comment type="caution">
    <text evidence="2">The sequence shown here is derived from an EMBL/GenBank/DDBJ whole genome shotgun (WGS) entry which is preliminary data.</text>
</comment>
<dbReference type="STRING" id="553973.CLOHYLEM_04597"/>
<dbReference type="OrthoDB" id="9803970at2"/>
<dbReference type="InterPro" id="IPR013785">
    <property type="entry name" value="Aldolase_TIM"/>
</dbReference>
<organism evidence="2 3">
    <name type="scientific">[Clostridium] hylemonae DSM 15053</name>
    <dbReference type="NCBI Taxonomy" id="553973"/>
    <lineage>
        <taxon>Bacteria</taxon>
        <taxon>Bacillati</taxon>
        <taxon>Bacillota</taxon>
        <taxon>Clostridia</taxon>
        <taxon>Lachnospirales</taxon>
        <taxon>Lachnospiraceae</taxon>
    </lineage>
</organism>
<evidence type="ECO:0000313" key="2">
    <source>
        <dbReference type="EMBL" id="EEG75367.1"/>
    </source>
</evidence>
<dbReference type="Gene3D" id="3.20.20.70">
    <property type="entry name" value="Aldolase class I"/>
    <property type="match status" value="1"/>
</dbReference>
<accession>C0BXR0</accession>
<keyword evidence="3" id="KW-1185">Reference proteome</keyword>
<dbReference type="HOGENOM" id="CLU_1003635_0_0_9"/>
<dbReference type="Pfam" id="PF09370">
    <property type="entry name" value="PEP_hydrolase"/>
    <property type="match status" value="1"/>
</dbReference>
<feature type="domain" description="TIM-barrel" evidence="1">
    <location>
        <begin position="2"/>
        <end position="265"/>
    </location>
</feature>